<dbReference type="Ensembl" id="ENSOTST00005130533.1">
    <property type="protein sequence ID" value="ENSOTSP00005124191.1"/>
    <property type="gene ID" value="ENSOTSG00005061535.1"/>
</dbReference>
<dbReference type="InterPro" id="IPR050401">
    <property type="entry name" value="Cyclic_nucleotide_synthase"/>
</dbReference>
<dbReference type="Proteomes" id="UP000694402">
    <property type="component" value="Unassembled WGS sequence"/>
</dbReference>
<dbReference type="InterPro" id="IPR001054">
    <property type="entry name" value="A/G_cyclase"/>
</dbReference>
<dbReference type="GeneTree" id="ENSGT00940000165284"/>
<evidence type="ECO:0000256" key="2">
    <source>
        <dbReference type="ARBA" id="ARBA00012202"/>
    </source>
</evidence>
<dbReference type="Pfam" id="PF00211">
    <property type="entry name" value="Guanylate_cyc"/>
    <property type="match status" value="1"/>
</dbReference>
<evidence type="ECO:0000256" key="13">
    <source>
        <dbReference type="RuleBase" id="RU000405"/>
    </source>
</evidence>
<accession>A0AAZ3Q5L4</accession>
<keyword evidence="9" id="KW-0675">Receptor</keyword>
<evidence type="ECO:0000259" key="16">
    <source>
        <dbReference type="PROSITE" id="PS50125"/>
    </source>
</evidence>
<dbReference type="GO" id="GO:0005886">
    <property type="term" value="C:plasma membrane"/>
    <property type="evidence" value="ECO:0007669"/>
    <property type="project" value="TreeGrafter"/>
</dbReference>
<dbReference type="FunFam" id="3.30.70.1230:FF:000004">
    <property type="entry name" value="Guanylate cyclase"/>
    <property type="match status" value="1"/>
</dbReference>
<evidence type="ECO:0000256" key="1">
    <source>
        <dbReference type="ARBA" id="ARBA00004479"/>
    </source>
</evidence>
<evidence type="ECO:0000256" key="3">
    <source>
        <dbReference type="ARBA" id="ARBA00022692"/>
    </source>
</evidence>
<evidence type="ECO:0000256" key="9">
    <source>
        <dbReference type="ARBA" id="ARBA00023170"/>
    </source>
</evidence>
<evidence type="ECO:0000256" key="10">
    <source>
        <dbReference type="ARBA" id="ARBA00023180"/>
    </source>
</evidence>
<keyword evidence="6 15" id="KW-1133">Transmembrane helix</keyword>
<dbReference type="PROSITE" id="PS50125">
    <property type="entry name" value="GUANYLATE_CYCLASE_2"/>
    <property type="match status" value="1"/>
</dbReference>
<reference evidence="18" key="1">
    <citation type="journal article" date="2018" name="PLoS ONE">
        <title>Chinook salmon (Oncorhynchus tshawytscha) genome and transcriptome.</title>
        <authorList>
            <person name="Christensen K.A."/>
            <person name="Leong J.S."/>
            <person name="Sakhrani D."/>
            <person name="Biagi C.A."/>
            <person name="Minkley D.R."/>
            <person name="Withler R.E."/>
            <person name="Rondeau E.B."/>
            <person name="Koop B.F."/>
            <person name="Devlin R.H."/>
        </authorList>
    </citation>
    <scope>NUCLEOTIDE SEQUENCE [LARGE SCALE GENOMIC DNA]</scope>
</reference>
<comment type="subcellular location">
    <subcellularLocation>
        <location evidence="1">Membrane</location>
        <topology evidence="1">Single-pass type I membrane protein</topology>
    </subcellularLocation>
</comment>
<keyword evidence="12" id="KW-0141">cGMP biosynthesis</keyword>
<dbReference type="Gene3D" id="3.30.70.1230">
    <property type="entry name" value="Nucleotide cyclase"/>
    <property type="match status" value="1"/>
</dbReference>
<evidence type="ECO:0000313" key="17">
    <source>
        <dbReference type="Ensembl" id="ENSOTSP00005124191.1"/>
    </source>
</evidence>
<evidence type="ECO:0000256" key="8">
    <source>
        <dbReference type="ARBA" id="ARBA00023136"/>
    </source>
</evidence>
<organism evidence="17 18">
    <name type="scientific">Oncorhynchus tshawytscha</name>
    <name type="common">Chinook salmon</name>
    <name type="synonym">Salmo tshawytscha</name>
    <dbReference type="NCBI Taxonomy" id="74940"/>
    <lineage>
        <taxon>Eukaryota</taxon>
        <taxon>Metazoa</taxon>
        <taxon>Chordata</taxon>
        <taxon>Craniata</taxon>
        <taxon>Vertebrata</taxon>
        <taxon>Euteleostomi</taxon>
        <taxon>Actinopterygii</taxon>
        <taxon>Neopterygii</taxon>
        <taxon>Teleostei</taxon>
        <taxon>Protacanthopterygii</taxon>
        <taxon>Salmoniformes</taxon>
        <taxon>Salmonidae</taxon>
        <taxon>Salmoninae</taxon>
        <taxon>Oncorhynchus</taxon>
    </lineage>
</organism>
<dbReference type="PROSITE" id="PS00452">
    <property type="entry name" value="GUANYLATE_CYCLASE_1"/>
    <property type="match status" value="1"/>
</dbReference>
<evidence type="ECO:0000256" key="15">
    <source>
        <dbReference type="SAM" id="Phobius"/>
    </source>
</evidence>
<keyword evidence="7" id="KW-0342">GTP-binding</keyword>
<dbReference type="SUPFAM" id="SSF55073">
    <property type="entry name" value="Nucleotide cyclase"/>
    <property type="match status" value="1"/>
</dbReference>
<dbReference type="AlphaFoldDB" id="A0AAZ3Q5L4"/>
<dbReference type="InterPro" id="IPR018297">
    <property type="entry name" value="A/G_cyclase_CS"/>
</dbReference>
<dbReference type="GO" id="GO:0035556">
    <property type="term" value="P:intracellular signal transduction"/>
    <property type="evidence" value="ECO:0007669"/>
    <property type="project" value="InterPro"/>
</dbReference>
<dbReference type="EC" id="4.6.1.2" evidence="2"/>
<reference evidence="17" key="3">
    <citation type="submission" date="2025-09" db="UniProtKB">
        <authorList>
            <consortium name="Ensembl"/>
        </authorList>
    </citation>
    <scope>IDENTIFICATION</scope>
</reference>
<dbReference type="PANTHER" id="PTHR11920">
    <property type="entry name" value="GUANYLYL CYCLASE"/>
    <property type="match status" value="1"/>
</dbReference>
<dbReference type="GO" id="GO:0007168">
    <property type="term" value="P:receptor guanylyl cyclase signaling pathway"/>
    <property type="evidence" value="ECO:0007669"/>
    <property type="project" value="TreeGrafter"/>
</dbReference>
<protein>
    <recommendedName>
        <fullName evidence="2">guanylate cyclase</fullName>
        <ecNumber evidence="2">4.6.1.2</ecNumber>
    </recommendedName>
</protein>
<feature type="transmembrane region" description="Helical" evidence="15">
    <location>
        <begin position="392"/>
        <end position="413"/>
    </location>
</feature>
<feature type="domain" description="Guanylate cyclase" evidence="16">
    <location>
        <begin position="472"/>
        <end position="602"/>
    </location>
</feature>
<keyword evidence="18" id="KW-1185">Reference proteome</keyword>
<evidence type="ECO:0000256" key="11">
    <source>
        <dbReference type="ARBA" id="ARBA00023239"/>
    </source>
</evidence>
<evidence type="ECO:0000256" key="4">
    <source>
        <dbReference type="ARBA" id="ARBA00022729"/>
    </source>
</evidence>
<dbReference type="GO" id="GO:0001653">
    <property type="term" value="F:peptide receptor activity"/>
    <property type="evidence" value="ECO:0007669"/>
    <property type="project" value="TreeGrafter"/>
</dbReference>
<dbReference type="PANTHER" id="PTHR11920:SF497">
    <property type="entry name" value="GUANYLATE CYCLASE"/>
    <property type="match status" value="1"/>
</dbReference>
<evidence type="ECO:0000313" key="18">
    <source>
        <dbReference type="Proteomes" id="UP000694402"/>
    </source>
</evidence>
<keyword evidence="11 13" id="KW-0456">Lyase</keyword>
<comment type="similarity">
    <text evidence="13">Belongs to the adenylyl cyclase class-4/guanylyl cyclase family.</text>
</comment>
<keyword evidence="5" id="KW-0547">Nucleotide-binding</keyword>
<dbReference type="GO" id="GO:0004016">
    <property type="term" value="F:adenylate cyclase activity"/>
    <property type="evidence" value="ECO:0007669"/>
    <property type="project" value="TreeGrafter"/>
</dbReference>
<dbReference type="GO" id="GO:0004383">
    <property type="term" value="F:guanylate cyclase activity"/>
    <property type="evidence" value="ECO:0007669"/>
    <property type="project" value="UniProtKB-EC"/>
</dbReference>
<evidence type="ECO:0000256" key="5">
    <source>
        <dbReference type="ARBA" id="ARBA00022741"/>
    </source>
</evidence>
<reference evidence="17" key="2">
    <citation type="submission" date="2025-08" db="UniProtKB">
        <authorList>
            <consortium name="Ensembl"/>
        </authorList>
    </citation>
    <scope>IDENTIFICATION</scope>
</reference>
<keyword evidence="3 15" id="KW-0812">Transmembrane</keyword>
<dbReference type="InterPro" id="IPR029787">
    <property type="entry name" value="Nucleotide_cyclase"/>
</dbReference>
<dbReference type="SMART" id="SM00044">
    <property type="entry name" value="CYCc"/>
    <property type="match status" value="1"/>
</dbReference>
<dbReference type="Gene3D" id="6.10.250.780">
    <property type="match status" value="1"/>
</dbReference>
<proteinExistence type="inferred from homology"/>
<name>A0AAZ3Q5L4_ONCTS</name>
<feature type="region of interest" description="Disordered" evidence="14">
    <location>
        <begin position="743"/>
        <end position="768"/>
    </location>
</feature>
<keyword evidence="4" id="KW-0732">Signal</keyword>
<evidence type="ECO:0000256" key="12">
    <source>
        <dbReference type="ARBA" id="ARBA00023293"/>
    </source>
</evidence>
<dbReference type="CDD" id="cd07302">
    <property type="entry name" value="CHD"/>
    <property type="match status" value="1"/>
</dbReference>
<dbReference type="GO" id="GO:0005525">
    <property type="term" value="F:GTP binding"/>
    <property type="evidence" value="ECO:0007669"/>
    <property type="project" value="UniProtKB-KW"/>
</dbReference>
<keyword evidence="10" id="KW-0325">Glycoprotein</keyword>
<evidence type="ECO:0000256" key="14">
    <source>
        <dbReference type="SAM" id="MobiDB-lite"/>
    </source>
</evidence>
<evidence type="ECO:0000256" key="6">
    <source>
        <dbReference type="ARBA" id="ARBA00022989"/>
    </source>
</evidence>
<gene>
    <name evidence="17" type="primary">LOC121840497</name>
</gene>
<evidence type="ECO:0000256" key="7">
    <source>
        <dbReference type="ARBA" id="ARBA00023134"/>
    </source>
</evidence>
<sequence>MTDIFVNNRSQCSNFILLTFLHNYSFLYIRDLLSNDESMSSLEYMKKECFASGTLSSASLKGTITKIQKSRRKRRVAPKPQEETDSGCNICSNRTVRRILTACLLSFLALLGSVSVNLSSNLDLLRATEAAVTELTSCRTTAILQLIGELQNRRSLCRKYRSNETHQEKCTSPLTSILPVIIRLCTDMEGHRNSQGHPCSEELVEFSQKLREDLTEFLNTTWGVEDNNDMSVFSLTIVRLLDIWGDMEQDISQVKQFSDWKDVLSLRLMVTFLELNHQFSEFPSVGTQADFHKKWIHALSRLAFAQLLSETLEDCWVENVHLKLNLTNSLKVDPYIFDSTPWQIPAVDTMETVDILTGSQTGIQALRDTQACLLAGALPALKLRSRVMFSGLSMRISLLTLACLIYPLVLVSFKQMTEWIQNYACSLQERTEDLKRQRQLAEDLLHQMLPKTVAKQLRQQKHVEAESYEKVTIFFSDIVGFTTISASCTPLQVVEMLNNLYMCFDTRIDSYDVYKVETIGDAYMVVSGLPERNGDKHADEIAKMSLDLVAAVRQVAIPHMPNKRLQLRAGIHTGPCVAGIVGYKMPRYCLFGDTVNTASRMESTSLPQRIHASSAVYLALMKDGAYELQLRGEIEVKGKGKMNTYWLIGHKNYSVQNDSLVCHWNPNLARKKKTLVGSDISMANSCVTVQSLSENATTPVPQGSKAQQGALCVSVSAQVEHCASSFGTLGSMIGGLQGLESPREGKACGGTGGDKPDLLPGSGTIPHM</sequence>
<keyword evidence="8 15" id="KW-0472">Membrane</keyword>